<sequence>MEPLCRTAHRHPFHLPLFSKPLLSSPPLLKPFPCSSSPKPCTSLRASCSSKSSSNSLAPVIKIASVAAATSIAAAALFLARMCPPALAAAAAAAPPAPAPAVQSDALPSDASSETTPLTEAEKERILEERLDSHPDDVRSLRALMELKVKAGKLAEAIGIVDRLIALEPAEKDLPLLKAHLQSYDGDTETAKRGFEELLEKDPFLVEAYHGLIMATSQSEDDGDLDAILKRVEDAMELCKKARRKEDLRDFKLLMAQIRVIEGRYEDSLKIYQELVKEEPRDFRPYLCQGIIYTLLRRKDEAEKQFQKYRRLVPKGHPYAQYFDDNMIAMKVFGQMDENRRKAALKN</sequence>
<evidence type="ECO:0000313" key="2">
    <source>
        <dbReference type="EMBL" id="THU60565.1"/>
    </source>
</evidence>
<proteinExistence type="predicted"/>
<name>A0A4S8JFU0_MUSBA</name>
<dbReference type="PANTHER" id="PTHR26312">
    <property type="entry name" value="TETRATRICOPEPTIDE REPEAT PROTEIN 5"/>
    <property type="match status" value="1"/>
</dbReference>
<dbReference type="Proteomes" id="UP000317650">
    <property type="component" value="Chromosome 7"/>
</dbReference>
<accession>A0A4S8JFU0</accession>
<dbReference type="PANTHER" id="PTHR26312:SF67">
    <property type="entry name" value="PROTEIN SLOW GREEN 1, CHLOROPLASTIC"/>
    <property type="match status" value="1"/>
</dbReference>
<dbReference type="EMBL" id="PYDT01000005">
    <property type="protein sequence ID" value="THU60565.1"/>
    <property type="molecule type" value="Genomic_DNA"/>
</dbReference>
<dbReference type="InterPro" id="IPR011990">
    <property type="entry name" value="TPR-like_helical_dom_sf"/>
</dbReference>
<evidence type="ECO:0000313" key="3">
    <source>
        <dbReference type="Proteomes" id="UP000317650"/>
    </source>
</evidence>
<feature type="region of interest" description="Disordered" evidence="1">
    <location>
        <begin position="98"/>
        <end position="131"/>
    </location>
</feature>
<organism evidence="2 3">
    <name type="scientific">Musa balbisiana</name>
    <name type="common">Banana</name>
    <dbReference type="NCBI Taxonomy" id="52838"/>
    <lineage>
        <taxon>Eukaryota</taxon>
        <taxon>Viridiplantae</taxon>
        <taxon>Streptophyta</taxon>
        <taxon>Embryophyta</taxon>
        <taxon>Tracheophyta</taxon>
        <taxon>Spermatophyta</taxon>
        <taxon>Magnoliopsida</taxon>
        <taxon>Liliopsida</taxon>
        <taxon>Zingiberales</taxon>
        <taxon>Musaceae</taxon>
        <taxon>Musa</taxon>
    </lineage>
</organism>
<dbReference type="SUPFAM" id="SSF48452">
    <property type="entry name" value="TPR-like"/>
    <property type="match status" value="1"/>
</dbReference>
<evidence type="ECO:0000256" key="1">
    <source>
        <dbReference type="SAM" id="MobiDB-lite"/>
    </source>
</evidence>
<dbReference type="Gene3D" id="1.25.40.10">
    <property type="entry name" value="Tetratricopeptide repeat domain"/>
    <property type="match status" value="1"/>
</dbReference>
<dbReference type="GO" id="GO:0009535">
    <property type="term" value="C:chloroplast thylakoid membrane"/>
    <property type="evidence" value="ECO:0007669"/>
    <property type="project" value="TreeGrafter"/>
</dbReference>
<reference evidence="2 3" key="1">
    <citation type="journal article" date="2019" name="Nat. Plants">
        <title>Genome sequencing of Musa balbisiana reveals subgenome evolution and function divergence in polyploid bananas.</title>
        <authorList>
            <person name="Yao X."/>
        </authorList>
    </citation>
    <scope>NUCLEOTIDE SEQUENCE [LARGE SCALE GENOMIC DNA]</scope>
    <source>
        <strain evidence="3">cv. DH-PKW</strain>
        <tissue evidence="2">Leaves</tissue>
    </source>
</reference>
<protein>
    <submittedName>
        <fullName evidence="2">Uncharacterized protein</fullName>
    </submittedName>
</protein>
<comment type="caution">
    <text evidence="2">The sequence shown here is derived from an EMBL/GenBank/DDBJ whole genome shotgun (WGS) entry which is preliminary data.</text>
</comment>
<keyword evidence="3" id="KW-1185">Reference proteome</keyword>
<feature type="compositionally biased region" description="Basic and acidic residues" evidence="1">
    <location>
        <begin position="120"/>
        <end position="131"/>
    </location>
</feature>
<gene>
    <name evidence="2" type="ORF">C4D60_Mb07t14110</name>
</gene>
<dbReference type="AlphaFoldDB" id="A0A4S8JFU0"/>
<dbReference type="STRING" id="52838.A0A4S8JFU0"/>